<accession>A0A8X6Y8A9</accession>
<comment type="caution">
    <text evidence="1">The sequence shown here is derived from an EMBL/GenBank/DDBJ whole genome shotgun (WGS) entry which is preliminary data.</text>
</comment>
<sequence length="80" mass="9142">MASIIRMASCVTVKKTFGVIVLVRKYDRRLNDFDNSARCCDEWVCVRSGVTCAGRYKSCRFVNDVTVEERVKELMARVSV</sequence>
<dbReference type="AlphaFoldDB" id="A0A8X6Y8A9"/>
<evidence type="ECO:0000313" key="2">
    <source>
        <dbReference type="Proteomes" id="UP000886998"/>
    </source>
</evidence>
<dbReference type="EMBL" id="BMAV01015775">
    <property type="protein sequence ID" value="GFY65953.1"/>
    <property type="molecule type" value="Genomic_DNA"/>
</dbReference>
<evidence type="ECO:0000313" key="1">
    <source>
        <dbReference type="EMBL" id="GFY65953.1"/>
    </source>
</evidence>
<gene>
    <name evidence="1" type="ORF">TNIN_208791</name>
</gene>
<proteinExistence type="predicted"/>
<reference evidence="1" key="1">
    <citation type="submission" date="2020-08" db="EMBL/GenBank/DDBJ databases">
        <title>Multicomponent nature underlies the extraordinary mechanical properties of spider dragline silk.</title>
        <authorList>
            <person name="Kono N."/>
            <person name="Nakamura H."/>
            <person name="Mori M."/>
            <person name="Yoshida Y."/>
            <person name="Ohtoshi R."/>
            <person name="Malay A.D."/>
            <person name="Moran D.A.P."/>
            <person name="Tomita M."/>
            <person name="Numata K."/>
            <person name="Arakawa K."/>
        </authorList>
    </citation>
    <scope>NUCLEOTIDE SEQUENCE</scope>
</reference>
<protein>
    <submittedName>
        <fullName evidence="1">Uncharacterized protein</fullName>
    </submittedName>
</protein>
<dbReference type="OrthoDB" id="10514223at2759"/>
<dbReference type="Proteomes" id="UP000886998">
    <property type="component" value="Unassembled WGS sequence"/>
</dbReference>
<organism evidence="1 2">
    <name type="scientific">Trichonephila inaurata madagascariensis</name>
    <dbReference type="NCBI Taxonomy" id="2747483"/>
    <lineage>
        <taxon>Eukaryota</taxon>
        <taxon>Metazoa</taxon>
        <taxon>Ecdysozoa</taxon>
        <taxon>Arthropoda</taxon>
        <taxon>Chelicerata</taxon>
        <taxon>Arachnida</taxon>
        <taxon>Araneae</taxon>
        <taxon>Araneomorphae</taxon>
        <taxon>Entelegynae</taxon>
        <taxon>Araneoidea</taxon>
        <taxon>Nephilidae</taxon>
        <taxon>Trichonephila</taxon>
        <taxon>Trichonephila inaurata</taxon>
    </lineage>
</organism>
<keyword evidence="2" id="KW-1185">Reference proteome</keyword>
<name>A0A8X6Y8A9_9ARAC</name>